<keyword evidence="11" id="KW-0868">Chloride</keyword>
<feature type="domain" description="Neurotransmitter-gated ion-channel ligand-binding" evidence="14">
    <location>
        <begin position="14"/>
        <end position="219"/>
    </location>
</feature>
<keyword evidence="9 13" id="KW-0472">Membrane</keyword>
<dbReference type="GO" id="GO:0005254">
    <property type="term" value="F:chloride channel activity"/>
    <property type="evidence" value="ECO:0007669"/>
    <property type="project" value="UniProtKB-KW"/>
</dbReference>
<evidence type="ECO:0000256" key="3">
    <source>
        <dbReference type="ARBA" id="ARBA00022448"/>
    </source>
</evidence>
<dbReference type="GO" id="GO:0004888">
    <property type="term" value="F:transmembrane signaling receptor activity"/>
    <property type="evidence" value="ECO:0007669"/>
    <property type="project" value="InterPro"/>
</dbReference>
<reference evidence="16 17" key="1">
    <citation type="journal article" date="2010" name="Science">
        <title>Plasticity of animal genome architecture unmasked by rapid evolution of a pelagic tunicate.</title>
        <authorList>
            <person name="Denoeud F."/>
            <person name="Henriet S."/>
            <person name="Mungpakdee S."/>
            <person name="Aury J.M."/>
            <person name="Da Silva C."/>
            <person name="Brinkmann H."/>
            <person name="Mikhaleva J."/>
            <person name="Olsen L.C."/>
            <person name="Jubin C."/>
            <person name="Canestro C."/>
            <person name="Bouquet J.M."/>
            <person name="Danks G."/>
            <person name="Poulain J."/>
            <person name="Campsteijn C."/>
            <person name="Adamski M."/>
            <person name="Cross I."/>
            <person name="Yadetie F."/>
            <person name="Muffato M."/>
            <person name="Louis A."/>
            <person name="Butcher S."/>
            <person name="Tsagkogeorga G."/>
            <person name="Konrad A."/>
            <person name="Singh S."/>
            <person name="Jensen M.F."/>
            <person name="Cong E.H."/>
            <person name="Eikeseth-Otteraa H."/>
            <person name="Noel B."/>
            <person name="Anthouard V."/>
            <person name="Porcel B.M."/>
            <person name="Kachouri-Lafond R."/>
            <person name="Nishino A."/>
            <person name="Ugolini M."/>
            <person name="Chourrout P."/>
            <person name="Nishida H."/>
            <person name="Aasland R."/>
            <person name="Huzurbazar S."/>
            <person name="Westhof E."/>
            <person name="Delsuc F."/>
            <person name="Lehrach H."/>
            <person name="Reinhardt R."/>
            <person name="Weissenbach J."/>
            <person name="Roy S.W."/>
            <person name="Artiguenave F."/>
            <person name="Postlethwait J.H."/>
            <person name="Manak J.R."/>
            <person name="Thompson E.M."/>
            <person name="Jaillon O."/>
            <person name="Du Pasquier L."/>
            <person name="Boudinot P."/>
            <person name="Liberles D.A."/>
            <person name="Volff J.N."/>
            <person name="Philippe H."/>
            <person name="Lenhard B."/>
            <person name="Roest Crollius H."/>
            <person name="Wincker P."/>
            <person name="Chourrout D."/>
        </authorList>
    </citation>
    <scope>NUCLEOTIDE SEQUENCE [LARGE SCALE GENOMIC DNA]</scope>
</reference>
<evidence type="ECO:0000256" key="1">
    <source>
        <dbReference type="ARBA" id="ARBA00004141"/>
    </source>
</evidence>
<dbReference type="InterPro" id="IPR036734">
    <property type="entry name" value="Neur_chan_lig-bd_sf"/>
</dbReference>
<evidence type="ECO:0000256" key="13">
    <source>
        <dbReference type="RuleBase" id="RU000687"/>
    </source>
</evidence>
<dbReference type="InterPro" id="IPR006028">
    <property type="entry name" value="GABAA/Glycine_rcpt"/>
</dbReference>
<evidence type="ECO:0000313" key="16">
    <source>
        <dbReference type="EMBL" id="CBY20588.1"/>
    </source>
</evidence>
<dbReference type="PROSITE" id="PS00236">
    <property type="entry name" value="NEUROTR_ION_CHANNEL"/>
    <property type="match status" value="1"/>
</dbReference>
<dbReference type="InterPro" id="IPR006202">
    <property type="entry name" value="Neur_chan_lig-bd"/>
</dbReference>
<evidence type="ECO:0000256" key="6">
    <source>
        <dbReference type="ARBA" id="ARBA00022729"/>
    </source>
</evidence>
<dbReference type="InParanoid" id="E4WS55"/>
<dbReference type="EMBL" id="FN653015">
    <property type="protein sequence ID" value="CBY20588.1"/>
    <property type="molecule type" value="Genomic_DNA"/>
</dbReference>
<evidence type="ECO:0000259" key="15">
    <source>
        <dbReference type="Pfam" id="PF02932"/>
    </source>
</evidence>
<keyword evidence="17" id="KW-1185">Reference proteome</keyword>
<comment type="subcellular location">
    <subcellularLocation>
        <location evidence="2">Cell membrane</location>
    </subcellularLocation>
    <subcellularLocation>
        <location evidence="1">Membrane</location>
        <topology evidence="1">Multi-pass membrane protein</topology>
    </subcellularLocation>
</comment>
<dbReference type="PRINTS" id="PR00253">
    <property type="entry name" value="GABAARECEPTR"/>
</dbReference>
<evidence type="ECO:0000256" key="12">
    <source>
        <dbReference type="ARBA" id="ARBA00023303"/>
    </source>
</evidence>
<keyword evidence="5 13" id="KW-0812">Transmembrane</keyword>
<dbReference type="PANTHER" id="PTHR18945">
    <property type="entry name" value="NEUROTRANSMITTER GATED ION CHANNEL"/>
    <property type="match status" value="1"/>
</dbReference>
<dbReference type="InterPro" id="IPR018000">
    <property type="entry name" value="Neurotransmitter_ion_chnl_CS"/>
</dbReference>
<accession>E4WS55</accession>
<feature type="transmembrane region" description="Helical" evidence="13">
    <location>
        <begin position="286"/>
        <end position="305"/>
    </location>
</feature>
<dbReference type="GO" id="GO:0005230">
    <property type="term" value="F:extracellular ligand-gated monoatomic ion channel activity"/>
    <property type="evidence" value="ECO:0007669"/>
    <property type="project" value="InterPro"/>
</dbReference>
<keyword evidence="12 13" id="KW-0407">Ion channel</keyword>
<evidence type="ECO:0000256" key="5">
    <source>
        <dbReference type="ARBA" id="ARBA00022692"/>
    </source>
</evidence>
<sequence length="432" mass="50479">MPTPIGYRRRTSAEFLDELLGSYDRFTHPNYYSKLPTNISINLFVNSIDSIESSTMDYKMNVFLRMKWIDRRLRYSQQDVPDPVLNVHPSMYEKLWVPDLIFSNEKVGNFHTLTTDNRLLKLSRNGEVYTSIRISLTLGCFMDFHLFPMDIQTCPIQMESFGYSMDTLQFNWQEKGAIQLNDNIVLPQFKIKGFKLEDCTKVYSSGKFTCKEGQFIMQRQLGYYFVQMYVPTVLVVWLSWISFWIDINAAPARTSLGVTTVLTITQQAQSSANEVPKLSYIKGIDYWMTTCMIFVFAALLEYAIVQWISRKDKDSAFYKRKIQELRAKNESKRFINSQKFKTSVLSLIPGVSRISAYIQRHFEFVFLNNEEPDQKKFYQEFAIMIDKRAQVLFPLAFALFTLLYWSVLFASEEAAEQVLEGAVPYVAKYEMK</sequence>
<dbReference type="FunFam" id="2.70.170.10:FF:000014">
    <property type="entry name" value="Glycine receptor subunit beta"/>
    <property type="match status" value="1"/>
</dbReference>
<dbReference type="GO" id="GO:0034707">
    <property type="term" value="C:chloride channel complex"/>
    <property type="evidence" value="ECO:0007669"/>
    <property type="project" value="UniProtKB-KW"/>
</dbReference>
<evidence type="ECO:0000256" key="11">
    <source>
        <dbReference type="ARBA" id="ARBA00023214"/>
    </source>
</evidence>
<dbReference type="InterPro" id="IPR006029">
    <property type="entry name" value="Neurotrans-gated_channel_TM"/>
</dbReference>
<evidence type="ECO:0000256" key="2">
    <source>
        <dbReference type="ARBA" id="ARBA00004236"/>
    </source>
</evidence>
<protein>
    <submittedName>
        <fullName evidence="16">Uncharacterized protein</fullName>
    </submittedName>
</protein>
<dbReference type="Pfam" id="PF02931">
    <property type="entry name" value="Neur_chan_LBD"/>
    <property type="match status" value="1"/>
</dbReference>
<keyword evidence="4" id="KW-1003">Cell membrane</keyword>
<dbReference type="InterPro" id="IPR036719">
    <property type="entry name" value="Neuro-gated_channel_TM_sf"/>
</dbReference>
<dbReference type="Gene3D" id="2.70.170.10">
    <property type="entry name" value="Neurotransmitter-gated ion-channel ligand-binding domain"/>
    <property type="match status" value="1"/>
</dbReference>
<dbReference type="OrthoDB" id="407674at2759"/>
<evidence type="ECO:0000256" key="9">
    <source>
        <dbReference type="ARBA" id="ARBA00023136"/>
    </source>
</evidence>
<feature type="transmembrane region" description="Helical" evidence="13">
    <location>
        <begin position="221"/>
        <end position="245"/>
    </location>
</feature>
<keyword evidence="7 13" id="KW-1133">Transmembrane helix</keyword>
<dbReference type="Pfam" id="PF02932">
    <property type="entry name" value="Neur_chan_memb"/>
    <property type="match status" value="1"/>
</dbReference>
<dbReference type="PRINTS" id="PR00252">
    <property type="entry name" value="NRIONCHANNEL"/>
</dbReference>
<evidence type="ECO:0000256" key="4">
    <source>
        <dbReference type="ARBA" id="ARBA00022475"/>
    </source>
</evidence>
<keyword evidence="10" id="KW-0869">Chloride channel</keyword>
<keyword evidence="8 13" id="KW-0406">Ion transport</keyword>
<evidence type="ECO:0000313" key="17">
    <source>
        <dbReference type="Proteomes" id="UP000001307"/>
    </source>
</evidence>
<evidence type="ECO:0000256" key="8">
    <source>
        <dbReference type="ARBA" id="ARBA00023065"/>
    </source>
</evidence>
<gene>
    <name evidence="16" type="ORF">GSOID_T00000589001</name>
</gene>
<keyword evidence="6" id="KW-0732">Signal</keyword>
<dbReference type="InterPro" id="IPR006201">
    <property type="entry name" value="Neur_channel"/>
</dbReference>
<dbReference type="NCBIfam" id="TIGR00860">
    <property type="entry name" value="LIC"/>
    <property type="match status" value="1"/>
</dbReference>
<evidence type="ECO:0000256" key="10">
    <source>
        <dbReference type="ARBA" id="ARBA00023173"/>
    </source>
</evidence>
<feature type="transmembrane region" description="Helical" evidence="13">
    <location>
        <begin position="391"/>
        <end position="410"/>
    </location>
</feature>
<dbReference type="Proteomes" id="UP000001307">
    <property type="component" value="Unassembled WGS sequence"/>
</dbReference>
<evidence type="ECO:0000256" key="7">
    <source>
        <dbReference type="ARBA" id="ARBA00022989"/>
    </source>
</evidence>
<dbReference type="CDD" id="cd19049">
    <property type="entry name" value="LGIC_TM_anion"/>
    <property type="match status" value="1"/>
</dbReference>
<dbReference type="AlphaFoldDB" id="E4WS55"/>
<comment type="similarity">
    <text evidence="13">Belongs to the ligand-gated ion channel (TC 1.A.9) family.</text>
</comment>
<dbReference type="Gene3D" id="1.20.58.390">
    <property type="entry name" value="Neurotransmitter-gated ion-channel transmembrane domain"/>
    <property type="match status" value="1"/>
</dbReference>
<dbReference type="GO" id="GO:0005886">
    <property type="term" value="C:plasma membrane"/>
    <property type="evidence" value="ECO:0007669"/>
    <property type="project" value="UniProtKB-SubCell"/>
</dbReference>
<dbReference type="SUPFAM" id="SSF90112">
    <property type="entry name" value="Neurotransmitter-gated ion-channel transmembrane pore"/>
    <property type="match status" value="1"/>
</dbReference>
<name>E4WS55_OIKDI</name>
<organism evidence="16 17">
    <name type="scientific">Oikopleura dioica</name>
    <name type="common">Tunicate</name>
    <dbReference type="NCBI Taxonomy" id="34765"/>
    <lineage>
        <taxon>Eukaryota</taxon>
        <taxon>Metazoa</taxon>
        <taxon>Chordata</taxon>
        <taxon>Tunicata</taxon>
        <taxon>Appendicularia</taxon>
        <taxon>Copelata</taxon>
        <taxon>Oikopleuridae</taxon>
        <taxon>Oikopleura</taxon>
    </lineage>
</organism>
<dbReference type="CDD" id="cd18991">
    <property type="entry name" value="LGIC_ECD_GlyR"/>
    <property type="match status" value="1"/>
</dbReference>
<evidence type="ECO:0000259" key="14">
    <source>
        <dbReference type="Pfam" id="PF02931"/>
    </source>
</evidence>
<dbReference type="SUPFAM" id="SSF63712">
    <property type="entry name" value="Nicotinic receptor ligand binding domain-like"/>
    <property type="match status" value="1"/>
</dbReference>
<feature type="domain" description="Neurotransmitter-gated ion-channel transmembrane" evidence="15">
    <location>
        <begin position="228"/>
        <end position="325"/>
    </location>
</feature>
<keyword evidence="3 13" id="KW-0813">Transport</keyword>
<comment type="caution">
    <text evidence="13">Lacks conserved residue(s) required for the propagation of feature annotation.</text>
</comment>
<dbReference type="InterPro" id="IPR038050">
    <property type="entry name" value="Neuro_actylchol_rec"/>
</dbReference>
<proteinExistence type="inferred from homology"/>